<protein>
    <submittedName>
        <fullName evidence="3">Carbon-nitrogen hydrolase family protein</fullName>
    </submittedName>
</protein>
<dbReference type="PANTHER" id="PTHR43674:SF2">
    <property type="entry name" value="BETA-UREIDOPROPIONASE"/>
    <property type="match status" value="1"/>
</dbReference>
<proteinExistence type="predicted"/>
<dbReference type="PROSITE" id="PS50263">
    <property type="entry name" value="CN_HYDROLASE"/>
    <property type="match status" value="1"/>
</dbReference>
<accession>A0ABU8HB15</accession>
<dbReference type="Proteomes" id="UP001312865">
    <property type="component" value="Unassembled WGS sequence"/>
</dbReference>
<dbReference type="InterPro" id="IPR003010">
    <property type="entry name" value="C-N_Hydrolase"/>
</dbReference>
<comment type="caution">
    <text evidence="3">The sequence shown here is derived from an EMBL/GenBank/DDBJ whole genome shotgun (WGS) entry which is preliminary data.</text>
</comment>
<keyword evidence="4" id="KW-1185">Reference proteome</keyword>
<evidence type="ECO:0000313" key="4">
    <source>
        <dbReference type="Proteomes" id="UP001312865"/>
    </source>
</evidence>
<feature type="domain" description="CN hydrolase" evidence="2">
    <location>
        <begin position="1"/>
        <end position="235"/>
    </location>
</feature>
<keyword evidence="1 3" id="KW-0378">Hydrolase</keyword>
<sequence length="256" mass="28812">MRIGLAQTKFPKTATMGVNTVREMIIQAHKQHCELICFPESIIPGLRGVGYKVDKYDHHFQAGAINEICALAKQAKIAVILPMEWKDDLGYHLVAFVINQFGEILGYQTKNQIDPDEDSFGYVPGDGRRLFEINNVTFGIVICHEGIRYPETVRWAAIQGASIVFHPQFTGNVTNPHFFNNAMVCRSLENNIFFASVNYAIENQGSCTSLISPSGERLIEGKSNVEELLVYDIDTEKATRLLAKRFKPELLNDLME</sequence>
<dbReference type="EMBL" id="JBBAXC010000003">
    <property type="protein sequence ID" value="MEI5906498.1"/>
    <property type="molecule type" value="Genomic_DNA"/>
</dbReference>
<dbReference type="InterPro" id="IPR050345">
    <property type="entry name" value="Aliph_Amidase/BUP"/>
</dbReference>
<dbReference type="RefSeq" id="WP_336585927.1">
    <property type="nucleotide sequence ID" value="NZ_JBBAXC010000003.1"/>
</dbReference>
<evidence type="ECO:0000256" key="1">
    <source>
        <dbReference type="ARBA" id="ARBA00022801"/>
    </source>
</evidence>
<reference evidence="3 4" key="1">
    <citation type="journal article" date="2018" name="J. Microbiol.">
        <title>Bacillus spongiae sp. nov., isolated from sponge of Jeju Island.</title>
        <authorList>
            <person name="Lee G.E."/>
            <person name="Im W.T."/>
            <person name="Park J.S."/>
        </authorList>
    </citation>
    <scope>NUCLEOTIDE SEQUENCE [LARGE SCALE GENOMIC DNA]</scope>
    <source>
        <strain evidence="3 4">135PIL107-10</strain>
    </source>
</reference>
<dbReference type="InterPro" id="IPR036526">
    <property type="entry name" value="C-N_Hydrolase_sf"/>
</dbReference>
<evidence type="ECO:0000259" key="2">
    <source>
        <dbReference type="PROSITE" id="PS50263"/>
    </source>
</evidence>
<dbReference type="CDD" id="cd07197">
    <property type="entry name" value="nitrilase"/>
    <property type="match status" value="1"/>
</dbReference>
<evidence type="ECO:0000313" key="3">
    <source>
        <dbReference type="EMBL" id="MEI5906498.1"/>
    </source>
</evidence>
<name>A0ABU8HB15_9BACI</name>
<dbReference type="SUPFAM" id="SSF56317">
    <property type="entry name" value="Carbon-nitrogen hydrolase"/>
    <property type="match status" value="1"/>
</dbReference>
<dbReference type="GO" id="GO:0016787">
    <property type="term" value="F:hydrolase activity"/>
    <property type="evidence" value="ECO:0007669"/>
    <property type="project" value="UniProtKB-KW"/>
</dbReference>
<organism evidence="3 4">
    <name type="scientific">Bacillus spongiae</name>
    <dbReference type="NCBI Taxonomy" id="2683610"/>
    <lineage>
        <taxon>Bacteria</taxon>
        <taxon>Bacillati</taxon>
        <taxon>Bacillota</taxon>
        <taxon>Bacilli</taxon>
        <taxon>Bacillales</taxon>
        <taxon>Bacillaceae</taxon>
        <taxon>Bacillus</taxon>
    </lineage>
</organism>
<dbReference type="Pfam" id="PF00795">
    <property type="entry name" value="CN_hydrolase"/>
    <property type="match status" value="1"/>
</dbReference>
<dbReference type="Gene3D" id="3.60.110.10">
    <property type="entry name" value="Carbon-nitrogen hydrolase"/>
    <property type="match status" value="1"/>
</dbReference>
<dbReference type="PANTHER" id="PTHR43674">
    <property type="entry name" value="NITRILASE C965.09-RELATED"/>
    <property type="match status" value="1"/>
</dbReference>
<gene>
    <name evidence="3" type="ORF">WAK64_05440</name>
</gene>